<keyword evidence="2" id="KW-0812">Transmembrane</keyword>
<name>A0AA86PE32_9EUKA</name>
<accession>A0AA86PE32</accession>
<proteinExistence type="predicted"/>
<evidence type="ECO:0000313" key="3">
    <source>
        <dbReference type="EMBL" id="CAI9936231.1"/>
    </source>
</evidence>
<dbReference type="AlphaFoldDB" id="A0AA86PE32"/>
<feature type="transmembrane region" description="Helical" evidence="2">
    <location>
        <begin position="30"/>
        <end position="47"/>
    </location>
</feature>
<evidence type="ECO:0000313" key="4">
    <source>
        <dbReference type="EMBL" id="CAL6075987.1"/>
    </source>
</evidence>
<dbReference type="EMBL" id="CAXDID020000317">
    <property type="protein sequence ID" value="CAL6075987.1"/>
    <property type="molecule type" value="Genomic_DNA"/>
</dbReference>
<evidence type="ECO:0000313" key="5">
    <source>
        <dbReference type="Proteomes" id="UP001642409"/>
    </source>
</evidence>
<organism evidence="3">
    <name type="scientific">Hexamita inflata</name>
    <dbReference type="NCBI Taxonomy" id="28002"/>
    <lineage>
        <taxon>Eukaryota</taxon>
        <taxon>Metamonada</taxon>
        <taxon>Diplomonadida</taxon>
        <taxon>Hexamitidae</taxon>
        <taxon>Hexamitinae</taxon>
        <taxon>Hexamita</taxon>
    </lineage>
</organism>
<dbReference type="EMBL" id="CATOUU010000634">
    <property type="protein sequence ID" value="CAI9936231.1"/>
    <property type="molecule type" value="Genomic_DNA"/>
</dbReference>
<comment type="caution">
    <text evidence="3">The sequence shown here is derived from an EMBL/GenBank/DDBJ whole genome shotgun (WGS) entry which is preliminary data.</text>
</comment>
<reference evidence="4 5" key="2">
    <citation type="submission" date="2024-07" db="EMBL/GenBank/DDBJ databases">
        <authorList>
            <person name="Akdeniz Z."/>
        </authorList>
    </citation>
    <scope>NUCLEOTIDE SEQUENCE [LARGE SCALE GENOMIC DNA]</scope>
</reference>
<keyword evidence="1" id="KW-0175">Coiled coil</keyword>
<sequence>MKGTRQCVDTWSEQVPAKTFIQSQYFPTRGLYRVILNYIILSLYYFCDANIIMQIIKQQTTLILIINIQNDTDSSYAPTSYISFSHRLIQHYNCQVLLRSIIGIQVVKLKRIKSQIQAQIITQQTKQHVELDFGALVDQRLSQKDIQKETSLKSKQLEEQLRAEVKQQFLVIQQMQAENENLKESVLVKDRLILNLQKQLQKQKEENEAELKEMREMVLEMQQEIAALGEQME</sequence>
<dbReference type="Proteomes" id="UP001642409">
    <property type="component" value="Unassembled WGS sequence"/>
</dbReference>
<reference evidence="3" key="1">
    <citation type="submission" date="2023-06" db="EMBL/GenBank/DDBJ databases">
        <authorList>
            <person name="Kurt Z."/>
        </authorList>
    </citation>
    <scope>NUCLEOTIDE SEQUENCE</scope>
</reference>
<keyword evidence="5" id="KW-1185">Reference proteome</keyword>
<keyword evidence="2" id="KW-0472">Membrane</keyword>
<protein>
    <submittedName>
        <fullName evidence="4">Hypothetical_protein</fullName>
    </submittedName>
</protein>
<evidence type="ECO:0000256" key="1">
    <source>
        <dbReference type="SAM" id="Coils"/>
    </source>
</evidence>
<gene>
    <name evidence="3" type="ORF">HINF_LOCUS23876</name>
    <name evidence="4" type="ORF">HINF_LOCUS57471</name>
</gene>
<feature type="coiled-coil region" evidence="1">
    <location>
        <begin position="165"/>
        <end position="231"/>
    </location>
</feature>
<keyword evidence="2" id="KW-1133">Transmembrane helix</keyword>
<evidence type="ECO:0000256" key="2">
    <source>
        <dbReference type="SAM" id="Phobius"/>
    </source>
</evidence>